<evidence type="ECO:0000256" key="14">
    <source>
        <dbReference type="ARBA" id="ARBA00023136"/>
    </source>
</evidence>
<dbReference type="InterPro" id="IPR044492">
    <property type="entry name" value="P_typ_ATPase_HD_dom"/>
</dbReference>
<dbReference type="Pfam" id="PF13246">
    <property type="entry name" value="Cation_ATPase"/>
    <property type="match status" value="1"/>
</dbReference>
<keyword evidence="2 17" id="KW-0813">Transport</keyword>
<dbReference type="Gene3D" id="2.70.150.10">
    <property type="entry name" value="Calcium-transporting ATPase, cytoplasmic transduction domain A"/>
    <property type="match status" value="1"/>
</dbReference>
<dbReference type="SFLD" id="SFLDG00002">
    <property type="entry name" value="C1.7:_P-type_atpase_like"/>
    <property type="match status" value="1"/>
</dbReference>
<dbReference type="Gene3D" id="3.40.50.1000">
    <property type="entry name" value="HAD superfamily/HAD-like"/>
    <property type="match status" value="1"/>
</dbReference>
<dbReference type="Gene3D" id="3.40.1110.10">
    <property type="entry name" value="Calcium-transporting ATPase, cytoplasmic domain N"/>
    <property type="match status" value="1"/>
</dbReference>
<keyword evidence="7 17" id="KW-0547">Nucleotide-binding</keyword>
<dbReference type="InterPro" id="IPR004014">
    <property type="entry name" value="ATPase_P-typ_cation-transptr_N"/>
</dbReference>
<keyword evidence="12 17" id="KW-1133">Transmembrane helix</keyword>
<dbReference type="SUPFAM" id="SSF56784">
    <property type="entry name" value="HAD-like"/>
    <property type="match status" value="1"/>
</dbReference>
<keyword evidence="6" id="KW-0479">Metal-binding</keyword>
<dbReference type="InterPro" id="IPR001757">
    <property type="entry name" value="P_typ_ATPase"/>
</dbReference>
<keyword evidence="8 17" id="KW-0106">Calcium</keyword>
<dbReference type="GO" id="GO:0005886">
    <property type="term" value="C:plasma membrane"/>
    <property type="evidence" value="ECO:0007669"/>
    <property type="project" value="TreeGrafter"/>
</dbReference>
<evidence type="ECO:0000256" key="16">
    <source>
        <dbReference type="ARBA" id="ARBA00059328"/>
    </source>
</evidence>
<evidence type="ECO:0000259" key="19">
    <source>
        <dbReference type="SMART" id="SM00831"/>
    </source>
</evidence>
<dbReference type="PANTHER" id="PTHR24093:SF369">
    <property type="entry name" value="CALCIUM-TRANSPORTING ATPASE"/>
    <property type="match status" value="1"/>
</dbReference>
<evidence type="ECO:0000313" key="20">
    <source>
        <dbReference type="EMBL" id="KAA8917261.1"/>
    </source>
</evidence>
<feature type="transmembrane region" description="Helical" evidence="17">
    <location>
        <begin position="884"/>
        <end position="908"/>
    </location>
</feature>
<dbReference type="GO" id="GO:0005774">
    <property type="term" value="C:vacuolar membrane"/>
    <property type="evidence" value="ECO:0007669"/>
    <property type="project" value="UniProtKB-SubCell"/>
</dbReference>
<dbReference type="SMART" id="SM00831">
    <property type="entry name" value="Cation_ATPase_N"/>
    <property type="match status" value="1"/>
</dbReference>
<evidence type="ECO:0000256" key="15">
    <source>
        <dbReference type="ARBA" id="ARBA00048694"/>
    </source>
</evidence>
<dbReference type="AlphaFoldDB" id="A0A642VBJ1"/>
<evidence type="ECO:0000256" key="2">
    <source>
        <dbReference type="ARBA" id="ARBA00022448"/>
    </source>
</evidence>
<feature type="transmembrane region" description="Helical" evidence="17">
    <location>
        <begin position="928"/>
        <end position="946"/>
    </location>
</feature>
<evidence type="ECO:0000256" key="1">
    <source>
        <dbReference type="ARBA" id="ARBA00004128"/>
    </source>
</evidence>
<feature type="transmembrane region" description="Helical" evidence="17">
    <location>
        <begin position="332"/>
        <end position="352"/>
    </location>
</feature>
<dbReference type="Gene3D" id="1.20.1110.10">
    <property type="entry name" value="Calcium-transporting ATPase, transmembrane domain"/>
    <property type="match status" value="1"/>
</dbReference>
<name>A0A642VBJ1_9ASCO</name>
<dbReference type="OrthoDB" id="3352408at2759"/>
<keyword evidence="11" id="KW-1278">Translocase</keyword>
<proteinExistence type="inferred from homology"/>
<dbReference type="NCBIfam" id="TIGR01517">
    <property type="entry name" value="ATPase-IIB_Ca"/>
    <property type="match status" value="1"/>
</dbReference>
<keyword evidence="13 17" id="KW-0406">Ion transport</keyword>
<evidence type="ECO:0000256" key="12">
    <source>
        <dbReference type="ARBA" id="ARBA00022989"/>
    </source>
</evidence>
<dbReference type="InterPro" id="IPR008250">
    <property type="entry name" value="ATPase_P-typ_transduc_dom_A_sf"/>
</dbReference>
<comment type="function">
    <text evidence="16">This magnesium-dependent enzyme catalyzes the hydrolysis of ATP coupled with the transport of calcium. Transports the calcium to the vacuole and participates in the control of the cytosolic free calcium.</text>
</comment>
<feature type="region of interest" description="Disordered" evidence="18">
    <location>
        <begin position="1"/>
        <end position="21"/>
    </location>
</feature>
<dbReference type="InterPro" id="IPR036412">
    <property type="entry name" value="HAD-like_sf"/>
</dbReference>
<dbReference type="GO" id="GO:0016887">
    <property type="term" value="F:ATP hydrolysis activity"/>
    <property type="evidence" value="ECO:0007669"/>
    <property type="project" value="InterPro"/>
</dbReference>
<keyword evidence="5 17" id="KW-0812">Transmembrane</keyword>
<dbReference type="VEuPathDB" id="FungiDB:TRICI_000599"/>
<evidence type="ECO:0000256" key="4">
    <source>
        <dbReference type="ARBA" id="ARBA00022568"/>
    </source>
</evidence>
<dbReference type="FunFam" id="2.70.150.10:FF:000028">
    <property type="entry name" value="Calcium-transporting ATPase"/>
    <property type="match status" value="1"/>
</dbReference>
<dbReference type="Pfam" id="PF00690">
    <property type="entry name" value="Cation_ATPase_N"/>
    <property type="match status" value="1"/>
</dbReference>
<sequence>MGSRSELVLGPEVSQKDVNWREEAENTLAEARKDDEGVEGVTPNELNCLIDPVNAYVLEQLGGVDRLAEQLDTDLERGLDKDAHDEERRIERFGRNVLPEKKAKSLWKLMWIALQDKVLIILSIAAVISFALGLYETFGQPPEYDEEGHEIPKVEWVEGVAILVAVAIVVVVGAGNDWQKERQFVKLNKKKEDRKVKVIREGVPHEISIFHLMVGDLLLLEPGDMIPADGILIKGYDVKCDESSASGESATMTKHDAHDVMDRLKEDPTLNPHEKKLNCFLLSGAKVLGGTGHYLVTAVGPHSMHGRTMMSLQTDPEATPLQEKLNRIAEGIAKIGILAALILFIVLFIRFLVQLKGSNQTPAQKGDAFMKIFITAITIIVVAVPEGLPLAVTLALAFATTRMVKDNNLVRVMKSCETMGGASTVCSDKTGTLTQNKMTVVAGVIGSNVDKNTFEITPEGDNVTELVEDQVHDKDLKQLWVDSIAINSSAFEAEDNEERVEESEVFVGSKTETALLNFARNYLDMGGLEEYRNKCSVEQIYPFDSAKKFMSTVIKSRTDSDGYTVLLKGASEVVLSKCSRIYDPATQSIREMTSDDVQTLKDQIDSYAAKSLRTIGIVYKPLTSKELPTQSDANTREEHLFRNNDFVFLSVVGIQDPLRPGVKEAVKDCQKAGVVVRMVTGDNIHTARAIAKDCGILTGSSDEIVMEGPKFRKLDAFEVRKVAPKLRVLARSSPDDKRKLVKILKSQGEVVAVTGDGTNDAPALKLADVGFSMGIAGTEVAKEASEIILMDDNFGSIVKGIMWGRTVNDAVKKFLQFQLTVNVTAVALTFVSAVASSTNASVLTAVQLLWVNLIMDTFAALALATDPPAHSILDRPPDSRKASLISVCMWKMILGQAVLQLVITFVLHFKGVSLFNVDRDNLEERQRIDALVFNTFVWLQFFNILVNRRLDNKYNFFEGIFRNKFFIAIFLIIGGGQVLIMFVGGAAFSTKRPTPAQWGTAIICGLMSIPMALLLRTIPDRYVAKLYPARLVRFIRTHIPFLKKKSSPGIMVDDEEANLGVPNRYKWNPAIEQVREQLMFLKTFKGGRLSNLKFRPRQMYEQWRESRSPSPVPSEQNLYSPTLGGKSGSSSAGSPKIRPNEPVSGENGLLAVPNDGSTGASRGRGYSSSSSTIGALSLVPGIIGGAVAGWSPEQRENNNANTEE</sequence>
<evidence type="ECO:0000256" key="11">
    <source>
        <dbReference type="ARBA" id="ARBA00022967"/>
    </source>
</evidence>
<dbReference type="PRINTS" id="PR00120">
    <property type="entry name" value="HATPASE"/>
</dbReference>
<evidence type="ECO:0000256" key="7">
    <source>
        <dbReference type="ARBA" id="ARBA00022741"/>
    </source>
</evidence>
<dbReference type="Proteomes" id="UP000761534">
    <property type="component" value="Unassembled WGS sequence"/>
</dbReference>
<evidence type="ECO:0000256" key="13">
    <source>
        <dbReference type="ARBA" id="ARBA00023065"/>
    </source>
</evidence>
<dbReference type="GO" id="GO:0005524">
    <property type="term" value="F:ATP binding"/>
    <property type="evidence" value="ECO:0007669"/>
    <property type="project" value="UniProtKB-KW"/>
</dbReference>
<feature type="region of interest" description="Disordered" evidence="18">
    <location>
        <begin position="1102"/>
        <end position="1172"/>
    </location>
</feature>
<keyword evidence="3" id="KW-0926">Vacuole</keyword>
<dbReference type="InterPro" id="IPR023299">
    <property type="entry name" value="ATPase_P-typ_cyto_dom_N"/>
</dbReference>
<protein>
    <recommendedName>
        <fullName evidence="17">Calcium-transporting ATPase</fullName>
        <ecNumber evidence="17">7.2.2.10</ecNumber>
    </recommendedName>
</protein>
<dbReference type="InterPro" id="IPR023298">
    <property type="entry name" value="ATPase_P-typ_TM_dom_sf"/>
</dbReference>
<feature type="transmembrane region" description="Helical" evidence="17">
    <location>
        <begin position="966"/>
        <end position="990"/>
    </location>
</feature>
<evidence type="ECO:0000256" key="9">
    <source>
        <dbReference type="ARBA" id="ARBA00022840"/>
    </source>
</evidence>
<feature type="compositionally biased region" description="Low complexity" evidence="18">
    <location>
        <begin position="1156"/>
        <end position="1172"/>
    </location>
</feature>
<evidence type="ECO:0000256" key="6">
    <source>
        <dbReference type="ARBA" id="ARBA00022723"/>
    </source>
</evidence>
<comment type="function">
    <text evidence="17">Catalyzes the hydrolysis of ATP coupled with the transport of calcium.</text>
</comment>
<feature type="transmembrane region" description="Helical" evidence="17">
    <location>
        <begin position="814"/>
        <end position="835"/>
    </location>
</feature>
<dbReference type="Pfam" id="PF00689">
    <property type="entry name" value="Cation_ATPase_C"/>
    <property type="match status" value="1"/>
</dbReference>
<dbReference type="EC" id="7.2.2.10" evidence="17"/>
<dbReference type="Pfam" id="PF00122">
    <property type="entry name" value="E1-E2_ATPase"/>
    <property type="match status" value="1"/>
</dbReference>
<dbReference type="EMBL" id="SWFS01000052">
    <property type="protein sequence ID" value="KAA8917261.1"/>
    <property type="molecule type" value="Genomic_DNA"/>
</dbReference>
<evidence type="ECO:0000256" key="17">
    <source>
        <dbReference type="RuleBase" id="RU361146"/>
    </source>
</evidence>
<keyword evidence="14 17" id="KW-0472">Membrane</keyword>
<dbReference type="FunFam" id="3.40.50.1000:FF:000018">
    <property type="entry name" value="Calcium-transporting ATPase"/>
    <property type="match status" value="1"/>
</dbReference>
<evidence type="ECO:0000256" key="5">
    <source>
        <dbReference type="ARBA" id="ARBA00022692"/>
    </source>
</evidence>
<dbReference type="SUPFAM" id="SSF81665">
    <property type="entry name" value="Calcium ATPase, transmembrane domain M"/>
    <property type="match status" value="1"/>
</dbReference>
<dbReference type="NCBIfam" id="TIGR01494">
    <property type="entry name" value="ATPase_P-type"/>
    <property type="match status" value="2"/>
</dbReference>
<comment type="subcellular location">
    <subcellularLocation>
        <location evidence="17">Membrane</location>
        <topology evidence="17">Multi-pass membrane protein</topology>
    </subcellularLocation>
    <subcellularLocation>
        <location evidence="1">Vacuole membrane</location>
        <topology evidence="1">Multi-pass membrane protein</topology>
    </subcellularLocation>
</comment>
<dbReference type="GO" id="GO:0005388">
    <property type="term" value="F:P-type calcium transporter activity"/>
    <property type="evidence" value="ECO:0007669"/>
    <property type="project" value="UniProtKB-EC"/>
</dbReference>
<dbReference type="PROSITE" id="PS00154">
    <property type="entry name" value="ATPASE_E1_E2"/>
    <property type="match status" value="1"/>
</dbReference>
<feature type="transmembrane region" description="Helical" evidence="17">
    <location>
        <begin position="118"/>
        <end position="136"/>
    </location>
</feature>
<dbReference type="CDD" id="cd02081">
    <property type="entry name" value="P-type_ATPase_Ca_PMCA-like"/>
    <property type="match status" value="1"/>
</dbReference>
<gene>
    <name evidence="20" type="ORF">TRICI_000599</name>
</gene>
<dbReference type="GO" id="GO:0046872">
    <property type="term" value="F:metal ion binding"/>
    <property type="evidence" value="ECO:0007669"/>
    <property type="project" value="UniProtKB-KW"/>
</dbReference>
<dbReference type="SFLD" id="SFLDF00027">
    <property type="entry name" value="p-type_atpase"/>
    <property type="match status" value="1"/>
</dbReference>
<feature type="transmembrane region" description="Helical" evidence="17">
    <location>
        <begin position="841"/>
        <end position="863"/>
    </location>
</feature>
<dbReference type="SUPFAM" id="SSF81653">
    <property type="entry name" value="Calcium ATPase, transduction domain A"/>
    <property type="match status" value="1"/>
</dbReference>
<dbReference type="InterPro" id="IPR018303">
    <property type="entry name" value="ATPase_P-typ_P_site"/>
</dbReference>
<feature type="transmembrane region" description="Helical" evidence="17">
    <location>
        <begin position="156"/>
        <end position="176"/>
    </location>
</feature>
<feature type="transmembrane region" description="Helical" evidence="17">
    <location>
        <begin position="996"/>
        <end position="1015"/>
    </location>
</feature>
<evidence type="ECO:0000313" key="21">
    <source>
        <dbReference type="Proteomes" id="UP000761534"/>
    </source>
</evidence>
<dbReference type="InterPro" id="IPR006408">
    <property type="entry name" value="P-type_ATPase_IIB"/>
</dbReference>
<dbReference type="InterPro" id="IPR006068">
    <property type="entry name" value="ATPase_P-typ_cation-transptr_C"/>
</dbReference>
<keyword evidence="4 17" id="KW-0109">Calcium transport</keyword>
<keyword evidence="9 17" id="KW-0067">ATP-binding</keyword>
<dbReference type="FunFam" id="1.20.1110.10:FF:000002">
    <property type="entry name" value="Calcium-transporting ATPase"/>
    <property type="match status" value="1"/>
</dbReference>
<feature type="transmembrane region" description="Helical" evidence="17">
    <location>
        <begin position="372"/>
        <end position="399"/>
    </location>
</feature>
<dbReference type="GO" id="GO:0006874">
    <property type="term" value="P:intracellular calcium ion homeostasis"/>
    <property type="evidence" value="ECO:0007669"/>
    <property type="project" value="TreeGrafter"/>
</dbReference>
<evidence type="ECO:0000256" key="8">
    <source>
        <dbReference type="ARBA" id="ARBA00022837"/>
    </source>
</evidence>
<evidence type="ECO:0000256" key="3">
    <source>
        <dbReference type="ARBA" id="ARBA00022554"/>
    </source>
</evidence>
<organism evidence="20 21">
    <name type="scientific">Trichomonascus ciferrii</name>
    <dbReference type="NCBI Taxonomy" id="44093"/>
    <lineage>
        <taxon>Eukaryota</taxon>
        <taxon>Fungi</taxon>
        <taxon>Dikarya</taxon>
        <taxon>Ascomycota</taxon>
        <taxon>Saccharomycotina</taxon>
        <taxon>Dipodascomycetes</taxon>
        <taxon>Dipodascales</taxon>
        <taxon>Trichomonascaceae</taxon>
        <taxon>Trichomonascus</taxon>
        <taxon>Trichomonascus ciferrii complex</taxon>
    </lineage>
</organism>
<keyword evidence="10" id="KW-0460">Magnesium</keyword>
<dbReference type="PRINTS" id="PR00119">
    <property type="entry name" value="CATATPASE"/>
</dbReference>
<comment type="similarity">
    <text evidence="17">Belongs to the cation transport ATPase (P-type) (TC 3.A.3) family.</text>
</comment>
<comment type="catalytic activity">
    <reaction evidence="15 17">
        <text>Ca(2+)(in) + ATP + H2O = Ca(2+)(out) + ADP + phosphate + H(+)</text>
        <dbReference type="Rhea" id="RHEA:18105"/>
        <dbReference type="ChEBI" id="CHEBI:15377"/>
        <dbReference type="ChEBI" id="CHEBI:15378"/>
        <dbReference type="ChEBI" id="CHEBI:29108"/>
        <dbReference type="ChEBI" id="CHEBI:30616"/>
        <dbReference type="ChEBI" id="CHEBI:43474"/>
        <dbReference type="ChEBI" id="CHEBI:456216"/>
        <dbReference type="EC" id="7.2.2.10"/>
    </reaction>
</comment>
<comment type="caution">
    <text evidence="20">The sequence shown here is derived from an EMBL/GenBank/DDBJ whole genome shotgun (WGS) entry which is preliminary data.</text>
</comment>
<dbReference type="SUPFAM" id="SSF81660">
    <property type="entry name" value="Metal cation-transporting ATPase, ATP-binding domain N"/>
    <property type="match status" value="1"/>
</dbReference>
<keyword evidence="21" id="KW-1185">Reference proteome</keyword>
<reference evidence="20" key="1">
    <citation type="journal article" date="2019" name="G3 (Bethesda)">
        <title>Genome Assemblies of Two Rare Opportunistic Yeast Pathogens: Diutina rugosa (syn. Candida rugosa) and Trichomonascus ciferrii (syn. Candida ciferrii).</title>
        <authorList>
            <person name="Mixao V."/>
            <person name="Saus E."/>
            <person name="Hansen A.P."/>
            <person name="Lass-Florl C."/>
            <person name="Gabaldon T."/>
        </authorList>
    </citation>
    <scope>NUCLEOTIDE SEQUENCE</scope>
    <source>
        <strain evidence="20">CBS 4856</strain>
    </source>
</reference>
<dbReference type="SFLD" id="SFLDS00003">
    <property type="entry name" value="Haloacid_Dehalogenase"/>
    <property type="match status" value="1"/>
</dbReference>
<dbReference type="InterPro" id="IPR059000">
    <property type="entry name" value="ATPase_P-type_domA"/>
</dbReference>
<evidence type="ECO:0000256" key="18">
    <source>
        <dbReference type="SAM" id="MobiDB-lite"/>
    </source>
</evidence>
<evidence type="ECO:0000256" key="10">
    <source>
        <dbReference type="ARBA" id="ARBA00022842"/>
    </source>
</evidence>
<dbReference type="InterPro" id="IPR023214">
    <property type="entry name" value="HAD_sf"/>
</dbReference>
<dbReference type="PANTHER" id="PTHR24093">
    <property type="entry name" value="CATION TRANSPORTING ATPASE"/>
    <property type="match status" value="1"/>
</dbReference>
<dbReference type="Pfam" id="PF08282">
    <property type="entry name" value="Hydrolase_3"/>
    <property type="match status" value="1"/>
</dbReference>
<accession>A0A642VBJ1</accession>
<feature type="domain" description="Cation-transporting P-type ATPase N-terminal" evidence="19">
    <location>
        <begin position="60"/>
        <end position="134"/>
    </location>
</feature>